<evidence type="ECO:0000313" key="2">
    <source>
        <dbReference type="EMBL" id="NTS29764.1"/>
    </source>
</evidence>
<proteinExistence type="predicted"/>
<keyword evidence="3" id="KW-1185">Reference proteome</keyword>
<evidence type="ECO:0000259" key="1">
    <source>
        <dbReference type="PROSITE" id="PS51819"/>
    </source>
</evidence>
<protein>
    <submittedName>
        <fullName evidence="2">VOC family protein</fullName>
    </submittedName>
</protein>
<name>A0A849VL40_9HYPH</name>
<comment type="caution">
    <text evidence="2">The sequence shown here is derived from an EMBL/GenBank/DDBJ whole genome shotgun (WGS) entry which is preliminary data.</text>
</comment>
<organism evidence="2 3">
    <name type="scientific">Phyllobacterium pellucidum</name>
    <dbReference type="NCBI Taxonomy" id="2740464"/>
    <lineage>
        <taxon>Bacteria</taxon>
        <taxon>Pseudomonadati</taxon>
        <taxon>Pseudomonadota</taxon>
        <taxon>Alphaproteobacteria</taxon>
        <taxon>Hyphomicrobiales</taxon>
        <taxon>Phyllobacteriaceae</taxon>
        <taxon>Phyllobacterium</taxon>
    </lineage>
</organism>
<reference evidence="2 3" key="1">
    <citation type="submission" date="2020-05" db="EMBL/GenBank/DDBJ databases">
        <authorList>
            <person name="Kim M.K."/>
        </authorList>
    </citation>
    <scope>NUCLEOTIDE SEQUENCE [LARGE SCALE GENOMIC DNA]</scope>
    <source>
        <strain evidence="2 3">BT25</strain>
    </source>
</reference>
<evidence type="ECO:0000313" key="3">
    <source>
        <dbReference type="Proteomes" id="UP000550508"/>
    </source>
</evidence>
<accession>A0A849VL40</accession>
<feature type="domain" description="VOC" evidence="1">
    <location>
        <begin position="23"/>
        <end position="159"/>
    </location>
</feature>
<dbReference type="Pfam" id="PF00903">
    <property type="entry name" value="Glyoxalase"/>
    <property type="match status" value="1"/>
</dbReference>
<dbReference type="AlphaFoldDB" id="A0A849VL40"/>
<dbReference type="Gene3D" id="3.10.180.10">
    <property type="entry name" value="2,3-Dihydroxybiphenyl 1,2-Dioxygenase, domain 1"/>
    <property type="match status" value="1"/>
</dbReference>
<dbReference type="PROSITE" id="PS51819">
    <property type="entry name" value="VOC"/>
    <property type="match status" value="1"/>
</dbReference>
<dbReference type="SUPFAM" id="SSF54593">
    <property type="entry name" value="Glyoxalase/Bleomycin resistance protein/Dihydroxybiphenyl dioxygenase"/>
    <property type="match status" value="1"/>
</dbReference>
<sequence length="185" mass="19919">MTDATLHSKPPASTTATSPTSMNLELLVIPVSDVDRARRFYESLGWHLDIDHATGDDYRIVQLTPAGSGGSVMFGQNITTASPGSAQGMHLVVSDVVAARDDLVRRGVKVSEPFHDVGGIFHHSSGEGIAKGPNPERKSYASYVTFEDPDGNGWTLQEVTARLPGSRTDRSFTTQLHEAVWGSAR</sequence>
<dbReference type="Proteomes" id="UP000550508">
    <property type="component" value="Unassembled WGS sequence"/>
</dbReference>
<dbReference type="InterPro" id="IPR029068">
    <property type="entry name" value="Glyas_Bleomycin-R_OHBP_Dase"/>
</dbReference>
<dbReference type="EMBL" id="JABUMX010000001">
    <property type="protein sequence ID" value="NTS29764.1"/>
    <property type="molecule type" value="Genomic_DNA"/>
</dbReference>
<dbReference type="InterPro" id="IPR004360">
    <property type="entry name" value="Glyas_Fos-R_dOase_dom"/>
</dbReference>
<gene>
    <name evidence="2" type="ORF">HQ945_00710</name>
</gene>
<dbReference type="InterPro" id="IPR037523">
    <property type="entry name" value="VOC_core"/>
</dbReference>